<feature type="DNA-binding region" description="HMG box" evidence="3">
    <location>
        <begin position="172"/>
        <end position="240"/>
    </location>
</feature>
<dbReference type="InterPro" id="IPR036910">
    <property type="entry name" value="HMG_box_dom_sf"/>
</dbReference>
<keyword evidence="3" id="KW-0539">Nucleus</keyword>
<gene>
    <name evidence="5" type="primary">MAT1-1-3</name>
    <name evidence="6" type="ORF">HYFRA_00011810</name>
</gene>
<protein>
    <submittedName>
        <fullName evidence="5">MAT1-1-3</fullName>
    </submittedName>
</protein>
<dbReference type="InterPro" id="IPR050140">
    <property type="entry name" value="SRY-related_HMG-box_TF-like"/>
</dbReference>
<dbReference type="SUPFAM" id="SSF47095">
    <property type="entry name" value="HMG-box"/>
    <property type="match status" value="1"/>
</dbReference>
<accession>K4H9G4</accession>
<keyword evidence="2" id="KW-0804">Transcription</keyword>
<evidence type="ECO:0000256" key="3">
    <source>
        <dbReference type="PROSITE-ProRule" id="PRU00267"/>
    </source>
</evidence>
<dbReference type="EMBL" id="CAJVRL010000085">
    <property type="protein sequence ID" value="CAG8958857.1"/>
    <property type="molecule type" value="Genomic_DNA"/>
</dbReference>
<evidence type="ECO:0000259" key="4">
    <source>
        <dbReference type="PROSITE" id="PS50118"/>
    </source>
</evidence>
<reference evidence="6" key="3">
    <citation type="submission" date="2021-07" db="EMBL/GenBank/DDBJ databases">
        <authorList>
            <person name="Durling M."/>
        </authorList>
    </citation>
    <scope>NUCLEOTIDE SEQUENCE</scope>
</reference>
<dbReference type="Gene3D" id="1.10.30.10">
    <property type="entry name" value="High mobility group box domain"/>
    <property type="match status" value="1"/>
</dbReference>
<name>K4H9G4_9HELO</name>
<dbReference type="GO" id="GO:0000122">
    <property type="term" value="P:negative regulation of transcription by RNA polymerase II"/>
    <property type="evidence" value="ECO:0007669"/>
    <property type="project" value="TreeGrafter"/>
</dbReference>
<dbReference type="GO" id="GO:0000978">
    <property type="term" value="F:RNA polymerase II cis-regulatory region sequence-specific DNA binding"/>
    <property type="evidence" value="ECO:0007669"/>
    <property type="project" value="TreeGrafter"/>
</dbReference>
<reference evidence="5" key="2">
    <citation type="journal article" date="2015" name="Fungal Genet. Biol.">
        <title>MAT - gene structure and mating behavior of Hymenoscyphus fraxineus and Hymenoscyphus albidus.</title>
        <authorList>
            <person name="Gross A."/>
            <person name="Schlegel M."/>
            <person name="Stroheker S."/>
        </authorList>
    </citation>
    <scope>NUCLEOTIDE SEQUENCE</scope>
    <source>
        <strain evidence="5">Abts_22</strain>
    </source>
</reference>
<evidence type="ECO:0000313" key="5">
    <source>
        <dbReference type="EMBL" id="AFQ90561.2"/>
    </source>
</evidence>
<dbReference type="GO" id="GO:0001228">
    <property type="term" value="F:DNA-binding transcription activator activity, RNA polymerase II-specific"/>
    <property type="evidence" value="ECO:0007669"/>
    <property type="project" value="TreeGrafter"/>
</dbReference>
<dbReference type="Proteomes" id="UP000696280">
    <property type="component" value="Unassembled WGS sequence"/>
</dbReference>
<dbReference type="Pfam" id="PF00505">
    <property type="entry name" value="HMG_box"/>
    <property type="match status" value="1"/>
</dbReference>
<dbReference type="SMART" id="SM00398">
    <property type="entry name" value="HMG"/>
    <property type="match status" value="1"/>
</dbReference>
<keyword evidence="1 3" id="KW-0238">DNA-binding</keyword>
<dbReference type="PANTHER" id="PTHR10270">
    <property type="entry name" value="SOX TRANSCRIPTION FACTOR"/>
    <property type="match status" value="1"/>
</dbReference>
<dbReference type="OrthoDB" id="6247875at2759"/>
<dbReference type="GO" id="GO:0030154">
    <property type="term" value="P:cell differentiation"/>
    <property type="evidence" value="ECO:0007669"/>
    <property type="project" value="TreeGrafter"/>
</dbReference>
<evidence type="ECO:0000256" key="2">
    <source>
        <dbReference type="ARBA" id="ARBA00023163"/>
    </source>
</evidence>
<dbReference type="GO" id="GO:0005634">
    <property type="term" value="C:nucleus"/>
    <property type="evidence" value="ECO:0007669"/>
    <property type="project" value="UniProtKB-UniRule"/>
</dbReference>
<evidence type="ECO:0000313" key="6">
    <source>
        <dbReference type="EMBL" id="CAG8958857.1"/>
    </source>
</evidence>
<sequence>MNSMNSAHPIQNIMSGALLLVVPEADRTQFLQLWTHHTQLLKQGKFIFFLTEGIVAAMEGSGKSLQATADKLSILLHEEIYVHYDTEAKHYRLGPIKDQYDFATTSGSLMVYYKEKCPLQAAMPITTMPIINPTSVSVIQREVLRSLPTVPNNASHDASDETASATGKAVKIPKPANAWILYRQSKHRMVADENPGAHTSDISIIIAGMWKQESMQVKNFWHRKAAHEKAMHALRYPNYRVRPRRSSQIRRRARKVTEVRIDGPMVSSMPAAPTEVQINGHLVSPITSAPQNEEDNEVTLLSSTAPAHLDQGANDIDALLSLDPVYQNDMENIMADMSKAADDMQFNFNLDFERFDNEFNYLF</sequence>
<dbReference type="InterPro" id="IPR009071">
    <property type="entry name" value="HMG_box_dom"/>
</dbReference>
<dbReference type="PANTHER" id="PTHR10270:SF161">
    <property type="entry name" value="SEX-DETERMINING REGION Y PROTEIN"/>
    <property type="match status" value="1"/>
</dbReference>
<reference evidence="5" key="1">
    <citation type="journal article" date="2012" name="Fungal Genet. Biol.">
        <title>Reproductive mode and life cycle of the ash dieback pathogen Hymenoscyphus pseudoalbidus.</title>
        <authorList>
            <person name="Gross A."/>
            <person name="Zaffarano P.L."/>
            <person name="Duo A."/>
            <person name="Grunig C.R."/>
        </authorList>
    </citation>
    <scope>NUCLEOTIDE SEQUENCE</scope>
    <source>
        <strain evidence="5">Abts_22</strain>
    </source>
</reference>
<dbReference type="CDD" id="cd01389">
    <property type="entry name" value="HMG-box_ROX1-like"/>
    <property type="match status" value="1"/>
</dbReference>
<feature type="domain" description="HMG box" evidence="4">
    <location>
        <begin position="172"/>
        <end position="240"/>
    </location>
</feature>
<dbReference type="AlphaFoldDB" id="K4H9G4"/>
<proteinExistence type="predicted"/>
<evidence type="ECO:0000256" key="1">
    <source>
        <dbReference type="ARBA" id="ARBA00023125"/>
    </source>
</evidence>
<dbReference type="EMBL" id="JX169799">
    <property type="protein sequence ID" value="AFQ90561.2"/>
    <property type="molecule type" value="Genomic_DNA"/>
</dbReference>
<keyword evidence="7" id="KW-1185">Reference proteome</keyword>
<organism evidence="5">
    <name type="scientific">Hymenoscyphus fraxineus</name>
    <dbReference type="NCBI Taxonomy" id="746836"/>
    <lineage>
        <taxon>Eukaryota</taxon>
        <taxon>Fungi</taxon>
        <taxon>Dikarya</taxon>
        <taxon>Ascomycota</taxon>
        <taxon>Pezizomycotina</taxon>
        <taxon>Leotiomycetes</taxon>
        <taxon>Helotiales</taxon>
        <taxon>Helotiaceae</taxon>
        <taxon>Hymenoscyphus</taxon>
    </lineage>
</organism>
<dbReference type="PROSITE" id="PS50118">
    <property type="entry name" value="HMG_BOX_2"/>
    <property type="match status" value="1"/>
</dbReference>
<evidence type="ECO:0000313" key="7">
    <source>
        <dbReference type="Proteomes" id="UP000696280"/>
    </source>
</evidence>